<comment type="subcellular location">
    <subcellularLocation>
        <location evidence="1">Nucleus</location>
    </subcellularLocation>
</comment>
<evidence type="ECO:0000313" key="8">
    <source>
        <dbReference type="Proteomes" id="UP001562354"/>
    </source>
</evidence>
<sequence length="1448" mass="157129">MQCYTEILPPTAVTHAVSLPFLHAGANNLVVAKASVLQVFELKTITTDVSRVAGKEKEQKDEKEKHSVEGQDAFHRTENTTKLVLIGEYPLSGTITSLARVRTLSTKTGGEALLVATKDAKVSLVDWDPENYRIATISIHYYEGDKIQSQPFGPGLGDCDTYLTVDPSSRCAALRLGVRHLAILPFRQPGDELAGDDYDPDLDPAPAPVPASKADAIGANTETLYKPSFVLPLTAIDPALTHPVHMAFLHEYREPTFGIVSANKAASHAVLDERKDLLTYTVFTLDLEQRASTALLSVSGLPFDIFRVIPLPLPVGGALLVGANEMVHVDQSGKTVAVAVNEFARLCSDFPMSDQSDLGLRLEACQIEPLDPANADMMVVLKSGEIAILSFHLDGRSMSGLSLRLVDDFYGGNIINSTASCVAGLGRGKIFIGSEDGDSLLLGWFKKSAQSSRKRSHAQMLAEEAEIELDEEDLDDADDDLYADETPAAKQTSAAAEPSAPGSYAFRIHDSLFSIAPIMDMCVGKAQSSLQDDAPSLTILAAVGRSRCSRLAKINRELTPHPSRSINIAQVQYVWSACAKHASPRGLPKPQKGEQNPESQLAADNLYDQYLITSNIDENGEGISKVFQIDNTVTETQGEDSPTKYTAVTGTEFEGDAETLDVGMLASGTRIVQVRKHEVRTYDADLGLSQIYPILNEATDEEIAVLHTSFCDPYLLIIRQDLSLQVLAVDKSGDLDEVERGDAVLEQKWLSGSLYQSEMTNHVPLAFLLGDDGSLKIYELPNLDQPIYSAPQLSFLPPVLSTDNTPRRATGKATLKELVFADLGDATFKSPYLILRSATDDLTIYEPFRHPDTPPTPFTTNLRFRKVPGLQLPKYNTDESLAKAGAMRALPNVGGYATVFLPGASSSFVMRNASSLPHVVPLRGKGVRGLCGLNSRHREAGFAYVDQSGSLHEAQLPANAQFCANGWTVVKHSPFSADHEIRHVAYHTEADLYVVVTRELVDFVAPDDDPRHPAAEEEITLRPKASRFYVHLYNPHVNLVVSTMPLPAYEIVTSMEVMPLEISEVTHKHKLLVAVGTISERGENYAARGALYTLDVVDVVPEPDKPETGKKLHQRGREDTKGGITAIMGIAGLVGTAQGQKMMIRGLREDGSCLPVAFLDAQCYMASLKTLGNTKLWLAADAWKGVWFGGFGEEPYRISLFGKSRSHMEVVEADFLPFEGQLYLVVIDANMDMHVLQYDPEHPKSLAGQRLLHRSTFHTGHLPTKTLLLPSTLSSSSIQADQEDTQMPDHDSRSSSSPDPQQQQNQSAAAPNHHILISSLSGSLSLLTPLPEPLYRRLSALQTTLSSILEHPLGLNPRAYRAVESTSGSNSDVGGGAGSIGSRSVVDGDLIVRIGELGAGKRAEVLGRVGYDDVDDEGDGSGGGDGEGARIGWRRDLEELVGRGLGYL</sequence>
<feature type="compositionally biased region" description="Low complexity" evidence="3">
    <location>
        <begin position="1294"/>
        <end position="1310"/>
    </location>
</feature>
<proteinExistence type="predicted"/>
<keyword evidence="8" id="KW-1185">Reference proteome</keyword>
<feature type="domain" description="RSE1/DDB1/CPSF1 first beta-propeller" evidence="5">
    <location>
        <begin position="76"/>
        <end position="447"/>
    </location>
</feature>
<evidence type="ECO:0000259" key="4">
    <source>
        <dbReference type="Pfam" id="PF03178"/>
    </source>
</evidence>
<dbReference type="Pfam" id="PF23726">
    <property type="entry name" value="Beta-prop_RSE1_2nd"/>
    <property type="match status" value="1"/>
</dbReference>
<dbReference type="Gene3D" id="2.130.10.10">
    <property type="entry name" value="YVTN repeat-like/Quinoprotein amine dehydrogenase"/>
    <property type="match status" value="2"/>
</dbReference>
<dbReference type="InterPro" id="IPR018846">
    <property type="entry name" value="Beta-prop_RSE1/DDB1/CPSF1_1st"/>
</dbReference>
<evidence type="ECO:0008006" key="9">
    <source>
        <dbReference type="Google" id="ProtNLM"/>
    </source>
</evidence>
<feature type="domain" description="RSE1/DDB1/CPSF1 C-terminal" evidence="4">
    <location>
        <begin position="1028"/>
        <end position="1393"/>
    </location>
</feature>
<dbReference type="InterPro" id="IPR058543">
    <property type="entry name" value="Beta-prop_RSE1/DDB1/CPSF1_2nd"/>
</dbReference>
<dbReference type="InterPro" id="IPR050358">
    <property type="entry name" value="RSE1/DDB1/CFT1"/>
</dbReference>
<evidence type="ECO:0000313" key="7">
    <source>
        <dbReference type="EMBL" id="KAL1303688.1"/>
    </source>
</evidence>
<gene>
    <name evidence="7" type="ORF">AAFC00_007041</name>
</gene>
<name>A0ABR3PC00_9PEZI</name>
<evidence type="ECO:0000256" key="3">
    <source>
        <dbReference type="SAM" id="MobiDB-lite"/>
    </source>
</evidence>
<dbReference type="InterPro" id="IPR015943">
    <property type="entry name" value="WD40/YVTN_repeat-like_dom_sf"/>
</dbReference>
<dbReference type="GeneID" id="95980740"/>
<evidence type="ECO:0000256" key="2">
    <source>
        <dbReference type="ARBA" id="ARBA00023242"/>
    </source>
</evidence>
<evidence type="ECO:0000259" key="6">
    <source>
        <dbReference type="Pfam" id="PF23726"/>
    </source>
</evidence>
<dbReference type="PANTHER" id="PTHR10644">
    <property type="entry name" value="DNA REPAIR/RNA PROCESSING CPSF FAMILY"/>
    <property type="match status" value="1"/>
</dbReference>
<feature type="compositionally biased region" description="Basic and acidic residues" evidence="3">
    <location>
        <begin position="53"/>
        <end position="73"/>
    </location>
</feature>
<dbReference type="EMBL" id="JBFMKM010000010">
    <property type="protein sequence ID" value="KAL1303688.1"/>
    <property type="molecule type" value="Genomic_DNA"/>
</dbReference>
<dbReference type="Pfam" id="PF10433">
    <property type="entry name" value="Beta-prop_RSE1_1st"/>
    <property type="match status" value="1"/>
</dbReference>
<keyword evidence="2" id="KW-0539">Nucleus</keyword>
<dbReference type="RefSeq" id="XP_069199963.1">
    <property type="nucleotide sequence ID" value="XM_069347091.1"/>
</dbReference>
<feature type="region of interest" description="Disordered" evidence="3">
    <location>
        <begin position="1274"/>
        <end position="1310"/>
    </location>
</feature>
<feature type="region of interest" description="Disordered" evidence="3">
    <location>
        <begin position="51"/>
        <end position="73"/>
    </location>
</feature>
<accession>A0ABR3PC00</accession>
<organism evidence="7 8">
    <name type="scientific">Neodothiora populina</name>
    <dbReference type="NCBI Taxonomy" id="2781224"/>
    <lineage>
        <taxon>Eukaryota</taxon>
        <taxon>Fungi</taxon>
        <taxon>Dikarya</taxon>
        <taxon>Ascomycota</taxon>
        <taxon>Pezizomycotina</taxon>
        <taxon>Dothideomycetes</taxon>
        <taxon>Dothideomycetidae</taxon>
        <taxon>Dothideales</taxon>
        <taxon>Dothioraceae</taxon>
        <taxon>Neodothiora</taxon>
    </lineage>
</organism>
<feature type="domain" description="RSE1/DDB1/CPSF1 second beta-propeller" evidence="6">
    <location>
        <begin position="565"/>
        <end position="955"/>
    </location>
</feature>
<dbReference type="InterPro" id="IPR004871">
    <property type="entry name" value="RSE1/DDB1/CPSF1_C"/>
</dbReference>
<protein>
    <recommendedName>
        <fullName evidence="9">Protein CFT1</fullName>
    </recommendedName>
</protein>
<evidence type="ECO:0000256" key="1">
    <source>
        <dbReference type="ARBA" id="ARBA00004123"/>
    </source>
</evidence>
<comment type="caution">
    <text evidence="7">The sequence shown here is derived from an EMBL/GenBank/DDBJ whole genome shotgun (WGS) entry which is preliminary data.</text>
</comment>
<evidence type="ECO:0000259" key="5">
    <source>
        <dbReference type="Pfam" id="PF10433"/>
    </source>
</evidence>
<dbReference type="Pfam" id="PF03178">
    <property type="entry name" value="CPSF_A"/>
    <property type="match status" value="1"/>
</dbReference>
<reference evidence="7 8" key="1">
    <citation type="submission" date="2024-07" db="EMBL/GenBank/DDBJ databases">
        <title>Draft sequence of the Neodothiora populina.</title>
        <authorList>
            <person name="Drown D.D."/>
            <person name="Schuette U.S."/>
            <person name="Buechlein A.B."/>
            <person name="Rusch D.R."/>
            <person name="Winton L.W."/>
            <person name="Adams G.A."/>
        </authorList>
    </citation>
    <scope>NUCLEOTIDE SEQUENCE [LARGE SCALE GENOMIC DNA]</scope>
    <source>
        <strain evidence="7 8">CPC 39397</strain>
    </source>
</reference>
<dbReference type="Proteomes" id="UP001562354">
    <property type="component" value="Unassembled WGS sequence"/>
</dbReference>